<dbReference type="SUPFAM" id="SSF51182">
    <property type="entry name" value="RmlC-like cupins"/>
    <property type="match status" value="1"/>
</dbReference>
<sequence>MQVHPGDAYARSNGEKNGKNELWYVLEARENAEIVYGIKQEETKEEFV</sequence>
<organism evidence="1">
    <name type="scientific">bioreactor metagenome</name>
    <dbReference type="NCBI Taxonomy" id="1076179"/>
    <lineage>
        <taxon>unclassified sequences</taxon>
        <taxon>metagenomes</taxon>
        <taxon>ecological metagenomes</taxon>
    </lineage>
</organism>
<accession>A0A645IY91</accession>
<evidence type="ECO:0008006" key="2">
    <source>
        <dbReference type="Google" id="ProtNLM"/>
    </source>
</evidence>
<dbReference type="EMBL" id="VSSQ01126107">
    <property type="protein sequence ID" value="MPN56117.1"/>
    <property type="molecule type" value="Genomic_DNA"/>
</dbReference>
<name>A0A645IY91_9ZZZZ</name>
<protein>
    <recommendedName>
        <fullName evidence="2">Mannose-6-phosphate isomerase</fullName>
    </recommendedName>
</protein>
<dbReference type="InterPro" id="IPR014710">
    <property type="entry name" value="RmlC-like_jellyroll"/>
</dbReference>
<comment type="caution">
    <text evidence="1">The sequence shown here is derived from an EMBL/GenBank/DDBJ whole genome shotgun (WGS) entry which is preliminary data.</text>
</comment>
<dbReference type="InterPro" id="IPR011051">
    <property type="entry name" value="RmlC_Cupin_sf"/>
</dbReference>
<proteinExistence type="predicted"/>
<dbReference type="AlphaFoldDB" id="A0A645IY91"/>
<reference evidence="1" key="1">
    <citation type="submission" date="2019-08" db="EMBL/GenBank/DDBJ databases">
        <authorList>
            <person name="Kucharzyk K."/>
            <person name="Murdoch R.W."/>
            <person name="Higgins S."/>
            <person name="Loffler F."/>
        </authorList>
    </citation>
    <scope>NUCLEOTIDE SEQUENCE</scope>
</reference>
<gene>
    <name evidence="1" type="ORF">SDC9_203803</name>
</gene>
<evidence type="ECO:0000313" key="1">
    <source>
        <dbReference type="EMBL" id="MPN56117.1"/>
    </source>
</evidence>
<dbReference type="Gene3D" id="2.60.120.10">
    <property type="entry name" value="Jelly Rolls"/>
    <property type="match status" value="1"/>
</dbReference>